<gene>
    <name evidence="1" type="ORF">GCM10022204_41350</name>
</gene>
<dbReference type="RefSeq" id="WP_344814368.1">
    <property type="nucleotide sequence ID" value="NZ_BAAAYX010000023.1"/>
</dbReference>
<proteinExistence type="predicted"/>
<dbReference type="Proteomes" id="UP001500051">
    <property type="component" value="Unassembled WGS sequence"/>
</dbReference>
<organism evidence="1 2">
    <name type="scientific">Microlunatus aurantiacus</name>
    <dbReference type="NCBI Taxonomy" id="446786"/>
    <lineage>
        <taxon>Bacteria</taxon>
        <taxon>Bacillati</taxon>
        <taxon>Actinomycetota</taxon>
        <taxon>Actinomycetes</taxon>
        <taxon>Propionibacteriales</taxon>
        <taxon>Propionibacteriaceae</taxon>
        <taxon>Microlunatus</taxon>
    </lineage>
</organism>
<dbReference type="EMBL" id="BAAAYX010000023">
    <property type="protein sequence ID" value="GAA3717172.1"/>
    <property type="molecule type" value="Genomic_DNA"/>
</dbReference>
<name>A0ABP7ED51_9ACTN</name>
<comment type="caution">
    <text evidence="1">The sequence shown here is derived from an EMBL/GenBank/DDBJ whole genome shotgun (WGS) entry which is preliminary data.</text>
</comment>
<accession>A0ABP7ED51</accession>
<keyword evidence="2" id="KW-1185">Reference proteome</keyword>
<evidence type="ECO:0008006" key="3">
    <source>
        <dbReference type="Google" id="ProtNLM"/>
    </source>
</evidence>
<reference evidence="2" key="1">
    <citation type="journal article" date="2019" name="Int. J. Syst. Evol. Microbiol.">
        <title>The Global Catalogue of Microorganisms (GCM) 10K type strain sequencing project: providing services to taxonomists for standard genome sequencing and annotation.</title>
        <authorList>
            <consortium name="The Broad Institute Genomics Platform"/>
            <consortium name="The Broad Institute Genome Sequencing Center for Infectious Disease"/>
            <person name="Wu L."/>
            <person name="Ma J."/>
        </authorList>
    </citation>
    <scope>NUCLEOTIDE SEQUENCE [LARGE SCALE GENOMIC DNA]</scope>
    <source>
        <strain evidence="2">JCM 16548</strain>
    </source>
</reference>
<evidence type="ECO:0000313" key="2">
    <source>
        <dbReference type="Proteomes" id="UP001500051"/>
    </source>
</evidence>
<sequence>MAFAITHNVTEAVIATTAGVLASSTAPIGFALDSVIEVLSVVAIAGQFNRNDPERWEKATVRAIGIA</sequence>
<protein>
    <recommendedName>
        <fullName evidence="3">Cation efflux family protein</fullName>
    </recommendedName>
</protein>
<evidence type="ECO:0000313" key="1">
    <source>
        <dbReference type="EMBL" id="GAA3717172.1"/>
    </source>
</evidence>